<accession>A0A182VNG1</accession>
<proteinExistence type="predicted"/>
<protein>
    <submittedName>
        <fullName evidence="1">Uncharacterized protein</fullName>
    </submittedName>
</protein>
<dbReference type="EnsemblMetazoa" id="AMEM017955-RA">
    <property type="protein sequence ID" value="AMEM017955-PA"/>
    <property type="gene ID" value="AMEM017955"/>
</dbReference>
<name>A0A182VNG1_ANOME</name>
<dbReference type="Proteomes" id="UP000075903">
    <property type="component" value="Unassembled WGS sequence"/>
</dbReference>
<evidence type="ECO:0000313" key="1">
    <source>
        <dbReference type="EnsemblMetazoa" id="AMEM017955-PA"/>
    </source>
</evidence>
<sequence length="174" mass="19287">MRAVGPIGAAVTIAAIAATIEAVRVEVLEEEVVVVVAEEEAAVAETHRPLASPRTCNRRPICPDRTRTANDRCEARSTSIRRRRGTACCGTGRQAQAMAARSVAAKTIDRPAVAHRRRRRRRTPYTRIGIHRNSPIGTKIIVPAQPMATETDRYRLTRWTARNATITTARWITK</sequence>
<dbReference type="VEuPathDB" id="VectorBase:AMEM017955"/>
<evidence type="ECO:0000313" key="2">
    <source>
        <dbReference type="Proteomes" id="UP000075903"/>
    </source>
</evidence>
<organism evidence="1 2">
    <name type="scientific">Anopheles merus</name>
    <name type="common">Mosquito</name>
    <dbReference type="NCBI Taxonomy" id="30066"/>
    <lineage>
        <taxon>Eukaryota</taxon>
        <taxon>Metazoa</taxon>
        <taxon>Ecdysozoa</taxon>
        <taxon>Arthropoda</taxon>
        <taxon>Hexapoda</taxon>
        <taxon>Insecta</taxon>
        <taxon>Pterygota</taxon>
        <taxon>Neoptera</taxon>
        <taxon>Endopterygota</taxon>
        <taxon>Diptera</taxon>
        <taxon>Nematocera</taxon>
        <taxon>Culicoidea</taxon>
        <taxon>Culicidae</taxon>
        <taxon>Anophelinae</taxon>
        <taxon>Anopheles</taxon>
    </lineage>
</organism>
<dbReference type="AlphaFoldDB" id="A0A182VNG1"/>
<keyword evidence="2" id="KW-1185">Reference proteome</keyword>
<reference evidence="1" key="1">
    <citation type="submission" date="2020-05" db="UniProtKB">
        <authorList>
            <consortium name="EnsemblMetazoa"/>
        </authorList>
    </citation>
    <scope>IDENTIFICATION</scope>
    <source>
        <strain evidence="1">MAF</strain>
    </source>
</reference>